<keyword evidence="3" id="KW-1185">Reference proteome</keyword>
<accession>A0A9N8Z1B2</accession>
<gene>
    <name evidence="2" type="ORF">RFULGI_LOCUS611</name>
</gene>
<protein>
    <submittedName>
        <fullName evidence="2">9035_t:CDS:1</fullName>
    </submittedName>
</protein>
<evidence type="ECO:0000256" key="1">
    <source>
        <dbReference type="SAM" id="MobiDB-lite"/>
    </source>
</evidence>
<reference evidence="2" key="1">
    <citation type="submission" date="2021-06" db="EMBL/GenBank/DDBJ databases">
        <authorList>
            <person name="Kallberg Y."/>
            <person name="Tangrot J."/>
            <person name="Rosling A."/>
        </authorList>
    </citation>
    <scope>NUCLEOTIDE SEQUENCE</scope>
    <source>
        <strain evidence="2">IN212</strain>
    </source>
</reference>
<feature type="compositionally biased region" description="Low complexity" evidence="1">
    <location>
        <begin position="211"/>
        <end position="221"/>
    </location>
</feature>
<feature type="region of interest" description="Disordered" evidence="1">
    <location>
        <begin position="89"/>
        <end position="108"/>
    </location>
</feature>
<feature type="region of interest" description="Disordered" evidence="1">
    <location>
        <begin position="210"/>
        <end position="240"/>
    </location>
</feature>
<sequence>MWANRLSSEQVNGTITIASFSNDKSLHPCTLNSVPINTIILLVPFNEGLSYGCSSYSDVIESATVTSQLLSTTYHRSTSEYYSMVTHGPSTTDFPTDSRPTPTMARNSGTITTMDISFETNPPDHRNLKLNQRAIMNHINSRDTTNDSSTGIEVLIFTSMNDGDPGIKEKYTGSLQILSKTAPALTLMKIEDMANVQDLLNQTSYAIVTQENSRNTSRSSSNGGGNGGETSTRNERRKRNTIEILFGRKSFVGL</sequence>
<comment type="caution">
    <text evidence="2">The sequence shown here is derived from an EMBL/GenBank/DDBJ whole genome shotgun (WGS) entry which is preliminary data.</text>
</comment>
<evidence type="ECO:0000313" key="2">
    <source>
        <dbReference type="EMBL" id="CAG8459355.1"/>
    </source>
</evidence>
<dbReference type="EMBL" id="CAJVPZ010000269">
    <property type="protein sequence ID" value="CAG8459355.1"/>
    <property type="molecule type" value="Genomic_DNA"/>
</dbReference>
<evidence type="ECO:0000313" key="3">
    <source>
        <dbReference type="Proteomes" id="UP000789396"/>
    </source>
</evidence>
<dbReference type="AlphaFoldDB" id="A0A9N8Z1B2"/>
<organism evidence="2 3">
    <name type="scientific">Racocetra fulgida</name>
    <dbReference type="NCBI Taxonomy" id="60492"/>
    <lineage>
        <taxon>Eukaryota</taxon>
        <taxon>Fungi</taxon>
        <taxon>Fungi incertae sedis</taxon>
        <taxon>Mucoromycota</taxon>
        <taxon>Glomeromycotina</taxon>
        <taxon>Glomeromycetes</taxon>
        <taxon>Diversisporales</taxon>
        <taxon>Gigasporaceae</taxon>
        <taxon>Racocetra</taxon>
    </lineage>
</organism>
<dbReference type="Proteomes" id="UP000789396">
    <property type="component" value="Unassembled WGS sequence"/>
</dbReference>
<proteinExistence type="predicted"/>
<name>A0A9N8Z1B2_9GLOM</name>
<dbReference type="OrthoDB" id="2450036at2759"/>